<dbReference type="InterPro" id="IPR050721">
    <property type="entry name" value="Trk_Ktr_HKT_K-transport"/>
</dbReference>
<name>A0A1R0KJ90_9PSEU</name>
<keyword evidence="1" id="KW-1133">Transmembrane helix</keyword>
<keyword evidence="4" id="KW-1185">Reference proteome</keyword>
<reference evidence="3 4" key="1">
    <citation type="submission" date="2016-01" db="EMBL/GenBank/DDBJ databases">
        <title>Amycolatopsis coloradensis genome sequencing and assembly.</title>
        <authorList>
            <person name="Mayilraj S."/>
        </authorList>
    </citation>
    <scope>NUCLEOTIDE SEQUENCE [LARGE SCALE GENOMIC DNA]</scope>
    <source>
        <strain evidence="3 4">DSM 44225</strain>
    </source>
</reference>
<dbReference type="Proteomes" id="UP000187486">
    <property type="component" value="Unassembled WGS sequence"/>
</dbReference>
<gene>
    <name evidence="3" type="ORF">BS329_31085</name>
</gene>
<dbReference type="PANTHER" id="PTHR43833">
    <property type="entry name" value="POTASSIUM CHANNEL PROTEIN 2-RELATED-RELATED"/>
    <property type="match status" value="1"/>
</dbReference>
<dbReference type="Gene3D" id="6.20.350.10">
    <property type="match status" value="2"/>
</dbReference>
<dbReference type="Pfam" id="PF02254">
    <property type="entry name" value="TrkA_N"/>
    <property type="match status" value="1"/>
</dbReference>
<organism evidence="3 4">
    <name type="scientific">Amycolatopsis coloradensis</name>
    <dbReference type="NCBI Taxonomy" id="76021"/>
    <lineage>
        <taxon>Bacteria</taxon>
        <taxon>Bacillati</taxon>
        <taxon>Actinomycetota</taxon>
        <taxon>Actinomycetes</taxon>
        <taxon>Pseudonocardiales</taxon>
        <taxon>Pseudonocardiaceae</taxon>
        <taxon>Amycolatopsis</taxon>
    </lineage>
</organism>
<dbReference type="InterPro" id="IPR036291">
    <property type="entry name" value="NAD(P)-bd_dom_sf"/>
</dbReference>
<evidence type="ECO:0000313" key="4">
    <source>
        <dbReference type="Proteomes" id="UP000187486"/>
    </source>
</evidence>
<protein>
    <recommendedName>
        <fullName evidence="2">RCK N-terminal domain-containing protein</fullName>
    </recommendedName>
</protein>
<evidence type="ECO:0000256" key="1">
    <source>
        <dbReference type="SAM" id="Phobius"/>
    </source>
</evidence>
<dbReference type="OrthoDB" id="3177121at2"/>
<dbReference type="SUPFAM" id="SSF51735">
    <property type="entry name" value="NAD(P)-binding Rossmann-fold domains"/>
    <property type="match status" value="1"/>
</dbReference>
<dbReference type="GO" id="GO:0006813">
    <property type="term" value="P:potassium ion transport"/>
    <property type="evidence" value="ECO:0007669"/>
    <property type="project" value="InterPro"/>
</dbReference>
<keyword evidence="1" id="KW-0812">Transmembrane</keyword>
<feature type="domain" description="RCK N-terminal" evidence="2">
    <location>
        <begin position="119"/>
        <end position="209"/>
    </location>
</feature>
<dbReference type="STRING" id="76021.BS329_31085"/>
<comment type="caution">
    <text evidence="3">The sequence shown here is derived from an EMBL/GenBank/DDBJ whole genome shotgun (WGS) entry which is preliminary data.</text>
</comment>
<dbReference type="EMBL" id="MQUQ01000018">
    <property type="protein sequence ID" value="OLZ46113.1"/>
    <property type="molecule type" value="Genomic_DNA"/>
</dbReference>
<dbReference type="InterPro" id="IPR003148">
    <property type="entry name" value="RCK_N"/>
</dbReference>
<evidence type="ECO:0000259" key="2">
    <source>
        <dbReference type="Pfam" id="PF02254"/>
    </source>
</evidence>
<sequence>MVSTVSTSADGRISSMGARLLVFGGLAALTVALGLVGFSAYLPTHPEFGRSFPDRLFYSIQLFFVAAEPVKSGGPMPLALNVARFLGPIVTASAVIELIAAVFTAQRQQWRARLSRRHVVVCGSGGDALLLVSRMRGQGTTVVLVDPRPTDEATSLCRRIRVPIVVGDPTGQAVLRGAGTANADTVYAMSSSSVANTSIAVAVRAVTADRQTPLTCFALVPDRDLRAALLARGLGRTGDRGFRLVLFSTDEIAARVLAQNNPLKMGTTGKAPHVLIAGLDDFGQTLALEFARRWRVHVNLRRPRLVLTVAGPDATAFVELLHRRFPSLDAVCDVRCVSTRLTSLVDEHADLLEAADRVFVCAGDDVTGVKIGLSVLRVLRDHQIQVTVRVGDHGAELDEAFHGERGRLFDDISGSLRIFGALDEACRPDAIQAGVAVEEIARSLHDEYIAQATANGATPSDNPSMEPWEELIEDLKEANRAQARHIGEKLSAIGCIVVPAFDDKASFAFRTAPDEVARLARLEHLRWVAERRAQGYVHGPNREEQMHPNLLDWDELPESAREKNRIFIRALPAVLTGAGFQILRIHSPTS</sequence>
<feature type="transmembrane region" description="Helical" evidence="1">
    <location>
        <begin position="20"/>
        <end position="42"/>
    </location>
</feature>
<dbReference type="Gene3D" id="3.40.50.720">
    <property type="entry name" value="NAD(P)-binding Rossmann-like Domain"/>
    <property type="match status" value="1"/>
</dbReference>
<keyword evidence="1" id="KW-0472">Membrane</keyword>
<accession>A0A1R0KJ90</accession>
<dbReference type="AlphaFoldDB" id="A0A1R0KJ90"/>
<dbReference type="RefSeq" id="WP_076165179.1">
    <property type="nucleotide sequence ID" value="NZ_JBEZVB010000009.1"/>
</dbReference>
<evidence type="ECO:0000313" key="3">
    <source>
        <dbReference type="EMBL" id="OLZ46113.1"/>
    </source>
</evidence>
<dbReference type="PANTHER" id="PTHR43833:SF11">
    <property type="entry name" value="VOLTAGE-GATED POTASSIUM CHANNEL KCH"/>
    <property type="match status" value="1"/>
</dbReference>
<proteinExistence type="predicted"/>